<dbReference type="AlphaFoldDB" id="A0AA41Y8B7"/>
<dbReference type="Proteomes" id="UP001163821">
    <property type="component" value="Unassembled WGS sequence"/>
</dbReference>
<proteinExistence type="inferred from homology"/>
<accession>A0AA41Y8B7</accession>
<dbReference type="Gene3D" id="3.30.530.20">
    <property type="match status" value="1"/>
</dbReference>
<sequence>MKDYKQYFQLAAEPKDVYNALTNKIMLEIWTGENAEMEEVPGTEFSIWDGSICGKNLEFVKDQLIVQEWYFGEQEEPSIVTIKLHPHKGGTTMEVKHTNIPDEAYENMVEGWEEDYFDALNQLFEE</sequence>
<comment type="similarity">
    <text evidence="1">Belongs to the AHA1 family.</text>
</comment>
<organism evidence="3 4">
    <name type="scientific">Gaoshiqia sediminis</name>
    <dbReference type="NCBI Taxonomy" id="2986998"/>
    <lineage>
        <taxon>Bacteria</taxon>
        <taxon>Pseudomonadati</taxon>
        <taxon>Bacteroidota</taxon>
        <taxon>Bacteroidia</taxon>
        <taxon>Marinilabiliales</taxon>
        <taxon>Prolixibacteraceae</taxon>
        <taxon>Gaoshiqia</taxon>
    </lineage>
</organism>
<evidence type="ECO:0000313" key="4">
    <source>
        <dbReference type="Proteomes" id="UP001163821"/>
    </source>
</evidence>
<gene>
    <name evidence="3" type="ORF">N2K84_09875</name>
</gene>
<feature type="domain" description="Activator of Hsp90 ATPase homologue 1/2-like C-terminal" evidence="2">
    <location>
        <begin position="12"/>
        <end position="125"/>
    </location>
</feature>
<keyword evidence="4" id="KW-1185">Reference proteome</keyword>
<dbReference type="RefSeq" id="WP_282591639.1">
    <property type="nucleotide sequence ID" value="NZ_JAPAAF010000011.1"/>
</dbReference>
<dbReference type="InterPro" id="IPR023393">
    <property type="entry name" value="START-like_dom_sf"/>
</dbReference>
<dbReference type="EMBL" id="JAPAAF010000011">
    <property type="protein sequence ID" value="MCW0483037.1"/>
    <property type="molecule type" value="Genomic_DNA"/>
</dbReference>
<name>A0AA41Y8B7_9BACT</name>
<evidence type="ECO:0000256" key="1">
    <source>
        <dbReference type="ARBA" id="ARBA00006817"/>
    </source>
</evidence>
<protein>
    <submittedName>
        <fullName evidence="3">SRPBCC domain-containing protein</fullName>
    </submittedName>
</protein>
<comment type="caution">
    <text evidence="3">The sequence shown here is derived from an EMBL/GenBank/DDBJ whole genome shotgun (WGS) entry which is preliminary data.</text>
</comment>
<evidence type="ECO:0000313" key="3">
    <source>
        <dbReference type="EMBL" id="MCW0483037.1"/>
    </source>
</evidence>
<evidence type="ECO:0000259" key="2">
    <source>
        <dbReference type="Pfam" id="PF08327"/>
    </source>
</evidence>
<reference evidence="3" key="1">
    <citation type="submission" date="2022-10" db="EMBL/GenBank/DDBJ databases">
        <title>Gaoshiqiia sediminis gen. nov., sp. nov., isolated from coastal sediment.</title>
        <authorList>
            <person name="Yu W.X."/>
            <person name="Mu D.S."/>
            <person name="Du J.Z."/>
            <person name="Liang Y.Q."/>
        </authorList>
    </citation>
    <scope>NUCLEOTIDE SEQUENCE</scope>
    <source>
        <strain evidence="3">A06</strain>
    </source>
</reference>
<dbReference type="InterPro" id="IPR013538">
    <property type="entry name" value="ASHA1/2-like_C"/>
</dbReference>
<dbReference type="SUPFAM" id="SSF55961">
    <property type="entry name" value="Bet v1-like"/>
    <property type="match status" value="1"/>
</dbReference>
<dbReference type="Pfam" id="PF08327">
    <property type="entry name" value="AHSA1"/>
    <property type="match status" value="1"/>
</dbReference>